<proteinExistence type="predicted"/>
<evidence type="ECO:0000259" key="7">
    <source>
        <dbReference type="PROSITE" id="PS50888"/>
    </source>
</evidence>
<keyword evidence="3" id="KW-0010">Activator</keyword>
<name>A0A164N7V7_9AGAM</name>
<dbReference type="PROSITE" id="PS50888">
    <property type="entry name" value="BHLH"/>
    <property type="match status" value="1"/>
</dbReference>
<dbReference type="Proteomes" id="UP000076722">
    <property type="component" value="Unassembled WGS sequence"/>
</dbReference>
<dbReference type="GO" id="GO:0045944">
    <property type="term" value="P:positive regulation of transcription by RNA polymerase II"/>
    <property type="evidence" value="ECO:0007669"/>
    <property type="project" value="TreeGrafter"/>
</dbReference>
<gene>
    <name evidence="8" type="ORF">SISNIDRAFT_470911</name>
</gene>
<dbReference type="STRING" id="1314777.A0A164N7V7"/>
<keyword evidence="2" id="KW-0238">DNA-binding</keyword>
<feature type="region of interest" description="Disordered" evidence="6">
    <location>
        <begin position="1"/>
        <end position="83"/>
    </location>
</feature>
<dbReference type="GO" id="GO:0003677">
    <property type="term" value="F:DNA binding"/>
    <property type="evidence" value="ECO:0007669"/>
    <property type="project" value="UniProtKB-KW"/>
</dbReference>
<evidence type="ECO:0000313" key="8">
    <source>
        <dbReference type="EMBL" id="KZS87436.1"/>
    </source>
</evidence>
<evidence type="ECO:0000313" key="9">
    <source>
        <dbReference type="Proteomes" id="UP000076722"/>
    </source>
</evidence>
<dbReference type="Gene3D" id="4.10.280.10">
    <property type="entry name" value="Helix-loop-helix DNA-binding domain"/>
    <property type="match status" value="1"/>
</dbReference>
<dbReference type="PANTHER" id="PTHR10328:SF3">
    <property type="entry name" value="PROTEIN MAX"/>
    <property type="match status" value="1"/>
</dbReference>
<accession>A0A164N7V7</accession>
<evidence type="ECO:0000256" key="2">
    <source>
        <dbReference type="ARBA" id="ARBA00023125"/>
    </source>
</evidence>
<dbReference type="EMBL" id="KV419449">
    <property type="protein sequence ID" value="KZS87436.1"/>
    <property type="molecule type" value="Genomic_DNA"/>
</dbReference>
<evidence type="ECO:0000256" key="5">
    <source>
        <dbReference type="ARBA" id="ARBA00023242"/>
    </source>
</evidence>
<evidence type="ECO:0000256" key="6">
    <source>
        <dbReference type="SAM" id="MobiDB-lite"/>
    </source>
</evidence>
<keyword evidence="5" id="KW-0539">Nucleus</keyword>
<dbReference type="CDD" id="cd00083">
    <property type="entry name" value="bHLH_SF"/>
    <property type="match status" value="1"/>
</dbReference>
<protein>
    <recommendedName>
        <fullName evidence="7">BHLH domain-containing protein</fullName>
    </recommendedName>
</protein>
<feature type="region of interest" description="Disordered" evidence="6">
    <location>
        <begin position="221"/>
        <end position="254"/>
    </location>
</feature>
<feature type="region of interest" description="Disordered" evidence="6">
    <location>
        <begin position="365"/>
        <end position="443"/>
    </location>
</feature>
<dbReference type="AlphaFoldDB" id="A0A164N7V7"/>
<dbReference type="OrthoDB" id="8964853at2759"/>
<evidence type="ECO:0000256" key="3">
    <source>
        <dbReference type="ARBA" id="ARBA00023159"/>
    </source>
</evidence>
<reference evidence="8 9" key="1">
    <citation type="journal article" date="2016" name="Mol. Biol. Evol.">
        <title>Comparative Genomics of Early-Diverging Mushroom-Forming Fungi Provides Insights into the Origins of Lignocellulose Decay Capabilities.</title>
        <authorList>
            <person name="Nagy L.G."/>
            <person name="Riley R."/>
            <person name="Tritt A."/>
            <person name="Adam C."/>
            <person name="Daum C."/>
            <person name="Floudas D."/>
            <person name="Sun H."/>
            <person name="Yadav J.S."/>
            <person name="Pangilinan J."/>
            <person name="Larsson K.H."/>
            <person name="Matsuura K."/>
            <person name="Barry K."/>
            <person name="Labutti K."/>
            <person name="Kuo R."/>
            <person name="Ohm R.A."/>
            <person name="Bhattacharya S.S."/>
            <person name="Shirouzu T."/>
            <person name="Yoshinaga Y."/>
            <person name="Martin F.M."/>
            <person name="Grigoriev I.V."/>
            <person name="Hibbett D.S."/>
        </authorList>
    </citation>
    <scope>NUCLEOTIDE SEQUENCE [LARGE SCALE GENOMIC DNA]</scope>
    <source>
        <strain evidence="8 9">HHB9708</strain>
    </source>
</reference>
<feature type="compositionally biased region" description="Basic and acidic residues" evidence="6">
    <location>
        <begin position="67"/>
        <end position="83"/>
    </location>
</feature>
<dbReference type="PANTHER" id="PTHR10328">
    <property type="entry name" value="PROTEIN MAX MYC-ASSOCIATED FACTOR X"/>
    <property type="match status" value="1"/>
</dbReference>
<sequence length="500" mass="53002">MAPSLVLSSPSPVSASPTSNPPPTPLSPIDTSYPQPPSTAVSQASTGSSRPNTSAGPEKKKSSRRANTAERRATHNAVERQRRETLNGRFLDLAALLPNLSSVRRPSKSAIVNSSIALIHAQRRARATAARELRTLYSQYAQLKVECDEWRRRSGLRPVEEADRSADFVSLMECREEEEMGEEEKGALRMAIGNAGEDGYEDGEEGEEGSNDGVAEVVASNAHSSGFPGPATNGAAAHQQHLAQAHAAAQQAQAQAQLAHAHFAAAQLRAHAQADAHHGHPSLPQITAPGMLPFDSITGMFSEPHLSQDSIVGMQNDLGLGLGMSFPPLQVPSSNLSPLSGMNGLGPLGPSMDKWAMYQMQVQQQHRDQQHQDWVNQAQAAHHHQQHHLFPPAPSHTPPSTGASPTTTTPIGTPPKMMMVPSSYIDDDSASSHSSDSHHSPNFSDHYAAAAVAASANVGGRNRGSSISLSLPAGNPGSWGASPSPKSEPTGHYIPQSVFV</sequence>
<dbReference type="GO" id="GO:0090575">
    <property type="term" value="C:RNA polymerase II transcription regulator complex"/>
    <property type="evidence" value="ECO:0007669"/>
    <property type="project" value="TreeGrafter"/>
</dbReference>
<dbReference type="SMART" id="SM00353">
    <property type="entry name" value="HLH"/>
    <property type="match status" value="1"/>
</dbReference>
<keyword evidence="9" id="KW-1185">Reference proteome</keyword>
<feature type="compositionally biased region" description="Low complexity" evidence="6">
    <location>
        <begin position="398"/>
        <end position="415"/>
    </location>
</feature>
<feature type="domain" description="BHLH" evidence="7">
    <location>
        <begin position="70"/>
        <end position="122"/>
    </location>
</feature>
<keyword evidence="1" id="KW-0805">Transcription regulation</keyword>
<keyword evidence="4" id="KW-0804">Transcription</keyword>
<dbReference type="GO" id="GO:0046983">
    <property type="term" value="F:protein dimerization activity"/>
    <property type="evidence" value="ECO:0007669"/>
    <property type="project" value="InterPro"/>
</dbReference>
<dbReference type="InterPro" id="IPR011598">
    <property type="entry name" value="bHLH_dom"/>
</dbReference>
<dbReference type="InterPro" id="IPR036638">
    <property type="entry name" value="HLH_DNA-bd_sf"/>
</dbReference>
<evidence type="ECO:0000256" key="4">
    <source>
        <dbReference type="ARBA" id="ARBA00023163"/>
    </source>
</evidence>
<feature type="compositionally biased region" description="Polar residues" evidence="6">
    <location>
        <begin position="29"/>
        <end position="55"/>
    </location>
</feature>
<evidence type="ECO:0000256" key="1">
    <source>
        <dbReference type="ARBA" id="ARBA00023015"/>
    </source>
</evidence>
<dbReference type="Pfam" id="PF00010">
    <property type="entry name" value="HLH"/>
    <property type="match status" value="1"/>
</dbReference>
<dbReference type="GO" id="GO:0003700">
    <property type="term" value="F:DNA-binding transcription factor activity"/>
    <property type="evidence" value="ECO:0007669"/>
    <property type="project" value="TreeGrafter"/>
</dbReference>
<feature type="region of interest" description="Disordered" evidence="6">
    <location>
        <begin position="459"/>
        <end position="500"/>
    </location>
</feature>
<feature type="compositionally biased region" description="Low complexity" evidence="6">
    <location>
        <begin position="235"/>
        <end position="254"/>
    </location>
</feature>
<organism evidence="8 9">
    <name type="scientific">Sistotremastrum niveocremeum HHB9708</name>
    <dbReference type="NCBI Taxonomy" id="1314777"/>
    <lineage>
        <taxon>Eukaryota</taxon>
        <taxon>Fungi</taxon>
        <taxon>Dikarya</taxon>
        <taxon>Basidiomycota</taxon>
        <taxon>Agaricomycotina</taxon>
        <taxon>Agaricomycetes</taxon>
        <taxon>Sistotremastrales</taxon>
        <taxon>Sistotremastraceae</taxon>
        <taxon>Sertulicium</taxon>
        <taxon>Sertulicium niveocremeum</taxon>
    </lineage>
</organism>
<dbReference type="SUPFAM" id="SSF47459">
    <property type="entry name" value="HLH, helix-loop-helix DNA-binding domain"/>
    <property type="match status" value="1"/>
</dbReference>
<feature type="compositionally biased region" description="Low complexity" evidence="6">
    <location>
        <begin position="1"/>
        <end position="18"/>
    </location>
</feature>